<keyword evidence="3" id="KW-1185">Reference proteome</keyword>
<evidence type="ECO:0000256" key="1">
    <source>
        <dbReference type="SAM" id="SignalP"/>
    </source>
</evidence>
<dbReference type="Proteomes" id="UP001138686">
    <property type="component" value="Unassembled WGS sequence"/>
</dbReference>
<organism evidence="2 3">
    <name type="scientific">Halomarinibacterium sedimenti</name>
    <dbReference type="NCBI Taxonomy" id="2857106"/>
    <lineage>
        <taxon>Bacteria</taxon>
        <taxon>Pseudomonadati</taxon>
        <taxon>Bacteroidota</taxon>
        <taxon>Flavobacteriia</taxon>
        <taxon>Flavobacteriales</taxon>
        <taxon>Flavobacteriaceae</taxon>
        <taxon>Halomarinibacterium</taxon>
    </lineage>
</organism>
<protein>
    <submittedName>
        <fullName evidence="2">Uncharacterized protein</fullName>
    </submittedName>
</protein>
<accession>A0A9X1JXG8</accession>
<sequence length="197" mass="20923">MKSLLLFIFFVPFLAFSQVGINTTTPQATLDVNGTLRVTNTTGTNSAKVIGVDSNGTVTQVGVGSNLSLDSGVLNASGSNKYLVRLVPTVTLSSGHKFNNLNLDLNGVNKDIVVFRLTGSSHNFEVTGIQGGTDGKHIILLNVSANNFRLSDESSDSLAINRIITLAGSFEATSGQGSAELVYDGISQRWIILNFRN</sequence>
<proteinExistence type="predicted"/>
<feature type="chain" id="PRO_5040979619" evidence="1">
    <location>
        <begin position="18"/>
        <end position="197"/>
    </location>
</feature>
<reference evidence="2" key="1">
    <citation type="submission" date="2021-07" db="EMBL/GenBank/DDBJ databases">
        <title>Aureisphaera sp. CAU 1614 isolated from sea sediment.</title>
        <authorList>
            <person name="Kim W."/>
        </authorList>
    </citation>
    <scope>NUCLEOTIDE SEQUENCE</scope>
    <source>
        <strain evidence="2">CAU 1614</strain>
    </source>
</reference>
<feature type="signal peptide" evidence="1">
    <location>
        <begin position="1"/>
        <end position="17"/>
    </location>
</feature>
<dbReference type="AlphaFoldDB" id="A0A9X1JXG8"/>
<comment type="caution">
    <text evidence="2">The sequence shown here is derived from an EMBL/GenBank/DDBJ whole genome shotgun (WGS) entry which is preliminary data.</text>
</comment>
<dbReference type="EMBL" id="JAHWDP010000003">
    <property type="protein sequence ID" value="MBW2938118.1"/>
    <property type="molecule type" value="Genomic_DNA"/>
</dbReference>
<evidence type="ECO:0000313" key="3">
    <source>
        <dbReference type="Proteomes" id="UP001138686"/>
    </source>
</evidence>
<name>A0A9X1JXG8_9FLAO</name>
<evidence type="ECO:0000313" key="2">
    <source>
        <dbReference type="EMBL" id="MBW2938118.1"/>
    </source>
</evidence>
<keyword evidence="1" id="KW-0732">Signal</keyword>
<gene>
    <name evidence="2" type="ORF">KXJ69_08365</name>
</gene>
<dbReference type="RefSeq" id="WP_219052575.1">
    <property type="nucleotide sequence ID" value="NZ_JAHWDP010000003.1"/>
</dbReference>